<feature type="domain" description="OmpR/PhoB-type" evidence="9">
    <location>
        <begin position="124"/>
        <end position="221"/>
    </location>
</feature>
<dbReference type="PROSITE" id="PS51755">
    <property type="entry name" value="OMPR_PHOB"/>
    <property type="match status" value="1"/>
</dbReference>
<evidence type="ECO:0000256" key="5">
    <source>
        <dbReference type="ARBA" id="ARBA00023163"/>
    </source>
</evidence>
<evidence type="ECO:0000256" key="7">
    <source>
        <dbReference type="PROSITE-ProRule" id="PRU01091"/>
    </source>
</evidence>
<dbReference type="InterPro" id="IPR001867">
    <property type="entry name" value="OmpR/PhoB-type_DNA-bd"/>
</dbReference>
<evidence type="ECO:0000259" key="8">
    <source>
        <dbReference type="PROSITE" id="PS50110"/>
    </source>
</evidence>
<name>A0ABT6B4T9_9BURK</name>
<dbReference type="SUPFAM" id="SSF52172">
    <property type="entry name" value="CheY-like"/>
    <property type="match status" value="1"/>
</dbReference>
<dbReference type="CDD" id="cd17624">
    <property type="entry name" value="REC_OmpR_PmrA-like"/>
    <property type="match status" value="1"/>
</dbReference>
<accession>A0ABT6B4T9</accession>
<dbReference type="CDD" id="cd00383">
    <property type="entry name" value="trans_reg_C"/>
    <property type="match status" value="1"/>
</dbReference>
<evidence type="ECO:0000256" key="3">
    <source>
        <dbReference type="ARBA" id="ARBA00023015"/>
    </source>
</evidence>
<dbReference type="SMART" id="SM00448">
    <property type="entry name" value="REC"/>
    <property type="match status" value="1"/>
</dbReference>
<evidence type="ECO:0000256" key="1">
    <source>
        <dbReference type="ARBA" id="ARBA00022553"/>
    </source>
</evidence>
<keyword evidence="5" id="KW-0804">Transcription</keyword>
<sequence>MKVLIVEDQPRLGNFIKLGLAECNYTTVWAHSCQEARDALAETTFDAIVLDLGLPDGDGLELLRQWREIGFNEPVLVLSARDSVDDRVKGLDLGADDYLAKPFSMEELRARVRSLVRRHFCVKRTVLEYEGLHLDLLNHSVTLDGKPVKLTSREYALLEIFMHNRGRILTRTLIAEKIWNSHHDVDTNVIDVYMSRLRNKLEGTSGKIFFETVRGVGYQFA</sequence>
<keyword evidence="2" id="KW-0902">Two-component regulatory system</keyword>
<proteinExistence type="predicted"/>
<dbReference type="EMBL" id="JARJLM010000702">
    <property type="protein sequence ID" value="MDF3839739.1"/>
    <property type="molecule type" value="Genomic_DNA"/>
</dbReference>
<keyword evidence="3" id="KW-0805">Transcription regulation</keyword>
<dbReference type="Pfam" id="PF00486">
    <property type="entry name" value="Trans_reg_C"/>
    <property type="match status" value="1"/>
</dbReference>
<keyword evidence="1 6" id="KW-0597">Phosphoprotein</keyword>
<evidence type="ECO:0000256" key="6">
    <source>
        <dbReference type="PROSITE-ProRule" id="PRU00169"/>
    </source>
</evidence>
<dbReference type="InterPro" id="IPR011006">
    <property type="entry name" value="CheY-like_superfamily"/>
</dbReference>
<evidence type="ECO:0000313" key="10">
    <source>
        <dbReference type="EMBL" id="MDF3839739.1"/>
    </source>
</evidence>
<evidence type="ECO:0000313" key="11">
    <source>
        <dbReference type="Proteomes" id="UP001216674"/>
    </source>
</evidence>
<keyword evidence="11" id="KW-1185">Reference proteome</keyword>
<dbReference type="Gene3D" id="3.40.50.2300">
    <property type="match status" value="1"/>
</dbReference>
<dbReference type="SMART" id="SM00862">
    <property type="entry name" value="Trans_reg_C"/>
    <property type="match status" value="1"/>
</dbReference>
<dbReference type="PANTHER" id="PTHR48111">
    <property type="entry name" value="REGULATOR OF RPOS"/>
    <property type="match status" value="1"/>
</dbReference>
<evidence type="ECO:0000259" key="9">
    <source>
        <dbReference type="PROSITE" id="PS51755"/>
    </source>
</evidence>
<reference evidence="10 11" key="1">
    <citation type="submission" date="2023-03" db="EMBL/GenBank/DDBJ databases">
        <title>Draft assemblies of triclosan tolerant bacteria isolated from returned activated sludge.</title>
        <authorList>
            <person name="Van Hamelsveld S."/>
        </authorList>
    </citation>
    <scope>NUCLEOTIDE SEQUENCE [LARGE SCALE GENOMIC DNA]</scope>
    <source>
        <strain evidence="10 11">GW210010_S58</strain>
    </source>
</reference>
<dbReference type="Gene3D" id="6.10.250.690">
    <property type="match status" value="1"/>
</dbReference>
<evidence type="ECO:0000256" key="4">
    <source>
        <dbReference type="ARBA" id="ARBA00023125"/>
    </source>
</evidence>
<dbReference type="Pfam" id="PF00072">
    <property type="entry name" value="Response_reg"/>
    <property type="match status" value="1"/>
</dbReference>
<dbReference type="Gene3D" id="1.10.10.10">
    <property type="entry name" value="Winged helix-like DNA-binding domain superfamily/Winged helix DNA-binding domain"/>
    <property type="match status" value="1"/>
</dbReference>
<dbReference type="PANTHER" id="PTHR48111:SF1">
    <property type="entry name" value="TWO-COMPONENT RESPONSE REGULATOR ORR33"/>
    <property type="match status" value="1"/>
</dbReference>
<comment type="caution">
    <text evidence="10">The sequence shown here is derived from an EMBL/GenBank/DDBJ whole genome shotgun (WGS) entry which is preliminary data.</text>
</comment>
<dbReference type="InterPro" id="IPR036388">
    <property type="entry name" value="WH-like_DNA-bd_sf"/>
</dbReference>
<dbReference type="RefSeq" id="WP_276269359.1">
    <property type="nucleotide sequence ID" value="NZ_JARJLM010000702.1"/>
</dbReference>
<feature type="domain" description="Response regulatory" evidence="8">
    <location>
        <begin position="2"/>
        <end position="116"/>
    </location>
</feature>
<dbReference type="InterPro" id="IPR001789">
    <property type="entry name" value="Sig_transdc_resp-reg_receiver"/>
</dbReference>
<dbReference type="PROSITE" id="PS50110">
    <property type="entry name" value="RESPONSE_REGULATORY"/>
    <property type="match status" value="1"/>
</dbReference>
<organism evidence="10 11">
    <name type="scientific">Cupriavidus basilensis</name>
    <dbReference type="NCBI Taxonomy" id="68895"/>
    <lineage>
        <taxon>Bacteria</taxon>
        <taxon>Pseudomonadati</taxon>
        <taxon>Pseudomonadota</taxon>
        <taxon>Betaproteobacteria</taxon>
        <taxon>Burkholderiales</taxon>
        <taxon>Burkholderiaceae</taxon>
        <taxon>Cupriavidus</taxon>
    </lineage>
</organism>
<dbReference type="InterPro" id="IPR039420">
    <property type="entry name" value="WalR-like"/>
</dbReference>
<protein>
    <submittedName>
        <fullName evidence="10">Response regulator transcription factor</fullName>
    </submittedName>
</protein>
<dbReference type="Proteomes" id="UP001216674">
    <property type="component" value="Unassembled WGS sequence"/>
</dbReference>
<gene>
    <name evidence="10" type="ORF">P3W85_43410</name>
</gene>
<evidence type="ECO:0000256" key="2">
    <source>
        <dbReference type="ARBA" id="ARBA00023012"/>
    </source>
</evidence>
<keyword evidence="4 7" id="KW-0238">DNA-binding</keyword>
<feature type="DNA-binding region" description="OmpR/PhoB-type" evidence="7">
    <location>
        <begin position="124"/>
        <end position="221"/>
    </location>
</feature>
<feature type="modified residue" description="4-aspartylphosphate" evidence="6">
    <location>
        <position position="51"/>
    </location>
</feature>